<feature type="transmembrane region" description="Helical" evidence="1">
    <location>
        <begin position="28"/>
        <end position="45"/>
    </location>
</feature>
<dbReference type="Proteomes" id="UP000460257">
    <property type="component" value="Unassembled WGS sequence"/>
</dbReference>
<accession>A0A6N7IYZ0</accession>
<evidence type="ECO:0000313" key="3">
    <source>
        <dbReference type="Proteomes" id="UP000460257"/>
    </source>
</evidence>
<feature type="transmembrane region" description="Helical" evidence="1">
    <location>
        <begin position="124"/>
        <end position="144"/>
    </location>
</feature>
<proteinExistence type="predicted"/>
<feature type="transmembrane region" description="Helical" evidence="1">
    <location>
        <begin position="93"/>
        <end position="112"/>
    </location>
</feature>
<feature type="transmembrane region" description="Helical" evidence="1">
    <location>
        <begin position="52"/>
        <end position="73"/>
    </location>
</feature>
<name>A0A6N7IYZ0_9FIRM</name>
<gene>
    <name evidence="2" type="ORF">FRC54_04370</name>
</gene>
<dbReference type="AlphaFoldDB" id="A0A6N7IYZ0"/>
<organism evidence="2 3">
    <name type="scientific">Candidatus Weimeria bifida</name>
    <dbReference type="NCBI Taxonomy" id="2599074"/>
    <lineage>
        <taxon>Bacteria</taxon>
        <taxon>Bacillati</taxon>
        <taxon>Bacillota</taxon>
        <taxon>Clostridia</taxon>
        <taxon>Lachnospirales</taxon>
        <taxon>Lachnospiraceae</taxon>
        <taxon>Candidatus Weimeria</taxon>
    </lineage>
</organism>
<dbReference type="Pfam" id="PF06966">
    <property type="entry name" value="DUF1295"/>
    <property type="match status" value="1"/>
</dbReference>
<dbReference type="PROSITE" id="PS51257">
    <property type="entry name" value="PROKAR_LIPOPROTEIN"/>
    <property type="match status" value="1"/>
</dbReference>
<feature type="transmembrane region" description="Helical" evidence="1">
    <location>
        <begin position="198"/>
        <end position="216"/>
    </location>
</feature>
<evidence type="ECO:0000256" key="1">
    <source>
        <dbReference type="SAM" id="Phobius"/>
    </source>
</evidence>
<keyword evidence="3" id="KW-1185">Reference proteome</keyword>
<dbReference type="Gene3D" id="1.20.120.1630">
    <property type="match status" value="1"/>
</dbReference>
<dbReference type="PANTHER" id="PTHR32251:SF15">
    <property type="entry name" value="3-OXO-5-ALPHA-STEROID 4-DEHYDROGENASE (DUF1295)"/>
    <property type="match status" value="1"/>
</dbReference>
<dbReference type="EMBL" id="VOGC01000003">
    <property type="protein sequence ID" value="MQN01170.1"/>
    <property type="molecule type" value="Genomic_DNA"/>
</dbReference>
<evidence type="ECO:0000313" key="2">
    <source>
        <dbReference type="EMBL" id="MQN01170.1"/>
    </source>
</evidence>
<sequence>MKIFLIIFALALFASSCGFRKYVWFISLGYGAAIALIGVGLLFIFSSELTLVTVLQCVLLIVYGCRLSGYLTYRDLKTAYNKRMKGEVKTDDGVSFGAKMGIWISAALLYVLQTSPVTFSLMSHRTTDAFIIIGLLISVCGLTLETTADLQKNKAKQKAPGRFVDNGLFRLVRCPNYFGEMIFWTGVFISGINVYHNAVEWICAIAGFAGIIYVMFGGARRLEIRQNKNYGDDPEYQKYKSSTPIMIPFIPLYSVKDHKWLVA</sequence>
<keyword evidence="1" id="KW-1133">Transmembrane helix</keyword>
<keyword evidence="1" id="KW-0472">Membrane</keyword>
<comment type="caution">
    <text evidence="2">The sequence shown here is derived from an EMBL/GenBank/DDBJ whole genome shotgun (WGS) entry which is preliminary data.</text>
</comment>
<dbReference type="GO" id="GO:0016020">
    <property type="term" value="C:membrane"/>
    <property type="evidence" value="ECO:0007669"/>
    <property type="project" value="TreeGrafter"/>
</dbReference>
<dbReference type="PANTHER" id="PTHR32251">
    <property type="entry name" value="3-OXO-5-ALPHA-STEROID 4-DEHYDROGENASE"/>
    <property type="match status" value="1"/>
</dbReference>
<keyword evidence="1" id="KW-0812">Transmembrane</keyword>
<dbReference type="PROSITE" id="PS50244">
    <property type="entry name" value="S5A_REDUCTASE"/>
    <property type="match status" value="1"/>
</dbReference>
<reference evidence="2" key="1">
    <citation type="journal article" date="2020" name="Appl. Environ. Microbiol.">
        <title>Medium-Chain Fatty Acid Synthesis by 'Candidatus Weimeria bifida' gen. nov., sp. nov., and 'Candidatus Pseudoramibacter fermentans' sp. nov.</title>
        <authorList>
            <person name="Scarborough M.J."/>
            <person name="Myers K.S."/>
            <person name="Donohue T.J."/>
            <person name="Noguera D.R."/>
        </authorList>
    </citation>
    <scope>NUCLEOTIDE SEQUENCE</scope>
    <source>
        <strain evidence="2">LCO1.1</strain>
    </source>
</reference>
<protein>
    <submittedName>
        <fullName evidence="2">DUF1295 domain-containing protein</fullName>
    </submittedName>
</protein>
<dbReference type="InterPro" id="IPR010721">
    <property type="entry name" value="UstE-like"/>
</dbReference>